<accession>A0ABN6IRX4</accession>
<dbReference type="InterPro" id="IPR002491">
    <property type="entry name" value="ABC_transptr_periplasmic_BD"/>
</dbReference>
<dbReference type="Gene3D" id="3.40.50.1980">
    <property type="entry name" value="Nitrogenase molybdenum iron protein domain"/>
    <property type="match status" value="2"/>
</dbReference>
<dbReference type="InterPro" id="IPR050902">
    <property type="entry name" value="ABC_Transporter_SBP"/>
</dbReference>
<name>A0ABN6IRX4_9CLOT</name>
<gene>
    <name evidence="3" type="ORF">psyc5s11_08090</name>
</gene>
<proteinExistence type="inferred from homology"/>
<protein>
    <submittedName>
        <fullName evidence="3">ABC transporter substrate-binding protein</fullName>
    </submittedName>
</protein>
<dbReference type="Pfam" id="PF01497">
    <property type="entry name" value="Peripla_BP_2"/>
    <property type="match status" value="1"/>
</dbReference>
<dbReference type="PROSITE" id="PS51257">
    <property type="entry name" value="PROKAR_LIPOPROTEIN"/>
    <property type="match status" value="1"/>
</dbReference>
<dbReference type="EMBL" id="AP024849">
    <property type="protein sequence ID" value="BCZ44742.1"/>
    <property type="molecule type" value="Genomic_DNA"/>
</dbReference>
<feature type="domain" description="Fe/B12 periplasmic-binding" evidence="2">
    <location>
        <begin position="58"/>
        <end position="316"/>
    </location>
</feature>
<dbReference type="Proteomes" id="UP000824633">
    <property type="component" value="Chromosome"/>
</dbReference>
<dbReference type="PANTHER" id="PTHR30535">
    <property type="entry name" value="VITAMIN B12-BINDING PROTEIN"/>
    <property type="match status" value="1"/>
</dbReference>
<comment type="similarity">
    <text evidence="1">Belongs to the bacterial solute-binding protein 8 family.</text>
</comment>
<reference evidence="4" key="1">
    <citation type="submission" date="2021-07" db="EMBL/GenBank/DDBJ databases">
        <title>Complete genome sequencing of a Clostridium isolate.</title>
        <authorList>
            <person name="Ueki A."/>
            <person name="Tonouchi A."/>
        </authorList>
    </citation>
    <scope>NUCLEOTIDE SEQUENCE [LARGE SCALE GENOMIC DNA]</scope>
    <source>
        <strain evidence="4">C5S11</strain>
    </source>
</reference>
<dbReference type="Gene3D" id="1.20.58.2180">
    <property type="match status" value="1"/>
</dbReference>
<sequence>MKKLKRISSIILIFMFITTSFIGCGNNEKAKDAGTSNKTITVEDQLGRKVEIKGDVNKIVSSYTISTSLLIALGVKDKVIGVEMKSKDRELYKKAATEFFNLPEVGPSKTINVEECAKLEPDLVIIPTRLKEFIPKFEKLNIPVIAIEPETLDSFLECVKLIGKSVNAEERANEIVKYYNDNLDKAKTLNKDIVNKPNVYLAGSSSVLRTCTSKMYQDYMINVSGGNNVTSKLEDGYWVDISAEQLLSYNPDVIYIVEYAEYSIEDVLKDSRLKDVKAIKNNKVFVIPSVLEPWDYPTPSSILGVLWMTNNINPEKYTKDEFEKDSKAFYKKYFKLEVNNEEIGL</sequence>
<evidence type="ECO:0000313" key="3">
    <source>
        <dbReference type="EMBL" id="BCZ44742.1"/>
    </source>
</evidence>
<dbReference type="PROSITE" id="PS50983">
    <property type="entry name" value="FE_B12_PBP"/>
    <property type="match status" value="1"/>
</dbReference>
<dbReference type="SUPFAM" id="SSF53807">
    <property type="entry name" value="Helical backbone' metal receptor"/>
    <property type="match status" value="1"/>
</dbReference>
<dbReference type="PANTHER" id="PTHR30535:SF34">
    <property type="entry name" value="MOLYBDATE-BINDING PROTEIN MOLA"/>
    <property type="match status" value="1"/>
</dbReference>
<organism evidence="3 4">
    <name type="scientific">Clostridium gelidum</name>
    <dbReference type="NCBI Taxonomy" id="704125"/>
    <lineage>
        <taxon>Bacteria</taxon>
        <taxon>Bacillati</taxon>
        <taxon>Bacillota</taxon>
        <taxon>Clostridia</taxon>
        <taxon>Eubacteriales</taxon>
        <taxon>Clostridiaceae</taxon>
        <taxon>Clostridium</taxon>
    </lineage>
</organism>
<evidence type="ECO:0000259" key="2">
    <source>
        <dbReference type="PROSITE" id="PS50983"/>
    </source>
</evidence>
<keyword evidence="4" id="KW-1185">Reference proteome</keyword>
<evidence type="ECO:0000313" key="4">
    <source>
        <dbReference type="Proteomes" id="UP000824633"/>
    </source>
</evidence>
<dbReference type="RefSeq" id="WP_224036400.1">
    <property type="nucleotide sequence ID" value="NZ_AP024849.1"/>
</dbReference>
<evidence type="ECO:0000256" key="1">
    <source>
        <dbReference type="ARBA" id="ARBA00008814"/>
    </source>
</evidence>